<dbReference type="Proteomes" id="UP000321812">
    <property type="component" value="Unassembled WGS sequence"/>
</dbReference>
<keyword evidence="1" id="KW-0472">Membrane</keyword>
<sequence>MKKAFTFFEIVVVIVVIGIMAAFVAPKFGRDDLRLAADQIATHIRYTQHLAMIDDKYDPGNANWYRGRWQIYFNTFEGKQTYTIFSDQPKYSGNPDAKEIAKNPSNSSQYLTIGHSGISGIKPTPELDLTTKYNIEAIELSCGRSNNSRIFFDELGRPYAGNQKDKALSYMYDEMPLKEQCNITLTHKNRSTCTINVEPETGYVTIKEDCGSN</sequence>
<evidence type="ECO:0000313" key="2">
    <source>
        <dbReference type="EMBL" id="TWO22992.1"/>
    </source>
</evidence>
<evidence type="ECO:0000313" key="3">
    <source>
        <dbReference type="Proteomes" id="UP000321812"/>
    </source>
</evidence>
<organism evidence="2 3">
    <name type="scientific">Campylobacter hyointestinalis</name>
    <dbReference type="NCBI Taxonomy" id="198"/>
    <lineage>
        <taxon>Bacteria</taxon>
        <taxon>Pseudomonadati</taxon>
        <taxon>Campylobacterota</taxon>
        <taxon>Epsilonproteobacteria</taxon>
        <taxon>Campylobacterales</taxon>
        <taxon>Campylobacteraceae</taxon>
        <taxon>Campylobacter</taxon>
    </lineage>
</organism>
<keyword evidence="1" id="KW-1133">Transmembrane helix</keyword>
<dbReference type="RefSeq" id="WP_147496716.1">
    <property type="nucleotide sequence ID" value="NZ_VOAP01000002.1"/>
</dbReference>
<keyword evidence="1" id="KW-0812">Transmembrane</keyword>
<dbReference type="EMBL" id="VOAP01000002">
    <property type="protein sequence ID" value="TWO22992.1"/>
    <property type="molecule type" value="Genomic_DNA"/>
</dbReference>
<feature type="transmembrane region" description="Helical" evidence="1">
    <location>
        <begin position="6"/>
        <end position="25"/>
    </location>
</feature>
<proteinExistence type="predicted"/>
<name>A0A562XLE0_CAMHY</name>
<protein>
    <submittedName>
        <fullName evidence="2">Prepilin-type N-terminal cleavage/methylation domain-containing protein</fullName>
    </submittedName>
</protein>
<dbReference type="InterPro" id="IPR045584">
    <property type="entry name" value="Pilin-like"/>
</dbReference>
<dbReference type="NCBIfam" id="TIGR02532">
    <property type="entry name" value="IV_pilin_GFxxxE"/>
    <property type="match status" value="1"/>
</dbReference>
<dbReference type="InterPro" id="IPR012902">
    <property type="entry name" value="N_methyl_site"/>
</dbReference>
<comment type="caution">
    <text evidence="2">The sequence shown here is derived from an EMBL/GenBank/DDBJ whole genome shotgun (WGS) entry which is preliminary data.</text>
</comment>
<gene>
    <name evidence="2" type="ORF">YZ82_00165</name>
</gene>
<accession>A0A562XLE0</accession>
<reference evidence="2 3" key="1">
    <citation type="submission" date="2019-07" db="EMBL/GenBank/DDBJ databases">
        <title>Rapid identification of Enteric Bacteria from Whole Genome Sequences (WGS) using Average Nucleotide Identity (ANI).</title>
        <authorList>
            <person name="Lane C."/>
        </authorList>
    </citation>
    <scope>NUCLEOTIDE SEQUENCE [LARGE SCALE GENOMIC DNA]</scope>
    <source>
        <strain evidence="2 3">D2411</strain>
    </source>
</reference>
<evidence type="ECO:0000256" key="1">
    <source>
        <dbReference type="SAM" id="Phobius"/>
    </source>
</evidence>
<dbReference type="SUPFAM" id="SSF54523">
    <property type="entry name" value="Pili subunits"/>
    <property type="match status" value="1"/>
</dbReference>
<dbReference type="AlphaFoldDB" id="A0A562XLE0"/>